<evidence type="ECO:0000259" key="1">
    <source>
        <dbReference type="PROSITE" id="PS50209"/>
    </source>
</evidence>
<sequence length="104" mass="11473">MSQRNVPAEDRHPKEWLLSVRNQLISGLTPPVLNDLLDKLFESGVIRESEMTSIRTKPPKNGAREMVDAVRSKGAAACMVLITALRELDPCLFSELNPSGSNTL</sequence>
<name>A0AAN7XCA3_ELEMC</name>
<accession>A0AAN7XCA3</accession>
<protein>
    <recommendedName>
        <fullName evidence="1">CARD domain-containing protein</fullName>
    </recommendedName>
</protein>
<dbReference type="SUPFAM" id="SSF47986">
    <property type="entry name" value="DEATH domain"/>
    <property type="match status" value="1"/>
</dbReference>
<dbReference type="InterPro" id="IPR001315">
    <property type="entry name" value="CARD"/>
</dbReference>
<evidence type="ECO:0000313" key="2">
    <source>
        <dbReference type="EMBL" id="KAK5861661.1"/>
    </source>
</evidence>
<dbReference type="PROSITE" id="PS50209">
    <property type="entry name" value="CARD"/>
    <property type="match status" value="1"/>
</dbReference>
<gene>
    <name evidence="2" type="ORF">PBY51_017119</name>
</gene>
<keyword evidence="3" id="KW-1185">Reference proteome</keyword>
<dbReference type="EMBL" id="JAUZQC010000012">
    <property type="protein sequence ID" value="KAK5861661.1"/>
    <property type="molecule type" value="Genomic_DNA"/>
</dbReference>
<dbReference type="AlphaFoldDB" id="A0AAN7XCA3"/>
<dbReference type="Proteomes" id="UP001346869">
    <property type="component" value="Unassembled WGS sequence"/>
</dbReference>
<organism evidence="2 3">
    <name type="scientific">Eleginops maclovinus</name>
    <name type="common">Patagonian blennie</name>
    <name type="synonym">Eleginus maclovinus</name>
    <dbReference type="NCBI Taxonomy" id="56733"/>
    <lineage>
        <taxon>Eukaryota</taxon>
        <taxon>Metazoa</taxon>
        <taxon>Chordata</taxon>
        <taxon>Craniata</taxon>
        <taxon>Vertebrata</taxon>
        <taxon>Euteleostomi</taxon>
        <taxon>Actinopterygii</taxon>
        <taxon>Neopterygii</taxon>
        <taxon>Teleostei</taxon>
        <taxon>Neoteleostei</taxon>
        <taxon>Acanthomorphata</taxon>
        <taxon>Eupercaria</taxon>
        <taxon>Perciformes</taxon>
        <taxon>Notothenioidei</taxon>
        <taxon>Eleginopidae</taxon>
        <taxon>Eleginops</taxon>
    </lineage>
</organism>
<dbReference type="Pfam" id="PF00619">
    <property type="entry name" value="CARD"/>
    <property type="match status" value="1"/>
</dbReference>
<comment type="caution">
    <text evidence="2">The sequence shown here is derived from an EMBL/GenBank/DDBJ whole genome shotgun (WGS) entry which is preliminary data.</text>
</comment>
<evidence type="ECO:0000313" key="3">
    <source>
        <dbReference type="Proteomes" id="UP001346869"/>
    </source>
</evidence>
<feature type="domain" description="CARD" evidence="1">
    <location>
        <begin position="9"/>
        <end position="100"/>
    </location>
</feature>
<proteinExistence type="predicted"/>
<reference evidence="2 3" key="2">
    <citation type="journal article" date="2023" name="Mol. Biol. Evol.">
        <title>Genomics of Secondarily Temperate Adaptation in the Only Non-Antarctic Icefish.</title>
        <authorList>
            <person name="Rivera-Colon A.G."/>
            <person name="Rayamajhi N."/>
            <person name="Minhas B.F."/>
            <person name="Madrigal G."/>
            <person name="Bilyk K.T."/>
            <person name="Yoon V."/>
            <person name="Hune M."/>
            <person name="Gregory S."/>
            <person name="Cheng C.H.C."/>
            <person name="Catchen J.M."/>
        </authorList>
    </citation>
    <scope>NUCLEOTIDE SEQUENCE [LARGE SCALE GENOMIC DNA]</scope>
    <source>
        <strain evidence="2">JMC-PN-2008</strain>
    </source>
</reference>
<dbReference type="InterPro" id="IPR011029">
    <property type="entry name" value="DEATH-like_dom_sf"/>
</dbReference>
<dbReference type="Gene3D" id="1.10.533.10">
    <property type="entry name" value="Death Domain, Fas"/>
    <property type="match status" value="1"/>
</dbReference>
<reference evidence="2 3" key="1">
    <citation type="journal article" date="2023" name="Genes (Basel)">
        <title>Chromosome-Level Genome Assembly and Circadian Gene Repertoire of the Patagonia Blennie Eleginops maclovinus-The Closest Ancestral Proxy of Antarctic Cryonotothenioids.</title>
        <authorList>
            <person name="Cheng C.C."/>
            <person name="Rivera-Colon A.G."/>
            <person name="Minhas B.F."/>
            <person name="Wilson L."/>
            <person name="Rayamajhi N."/>
            <person name="Vargas-Chacoff L."/>
            <person name="Catchen J.M."/>
        </authorList>
    </citation>
    <scope>NUCLEOTIDE SEQUENCE [LARGE SCALE GENOMIC DNA]</scope>
    <source>
        <strain evidence="2">JMC-PN-2008</strain>
    </source>
</reference>
<dbReference type="GO" id="GO:0042981">
    <property type="term" value="P:regulation of apoptotic process"/>
    <property type="evidence" value="ECO:0007669"/>
    <property type="project" value="InterPro"/>
</dbReference>
<dbReference type="SMART" id="SM00114">
    <property type="entry name" value="CARD"/>
    <property type="match status" value="1"/>
</dbReference>